<dbReference type="EMBL" id="KQ474076">
    <property type="protein sequence ID" value="KPV76374.1"/>
    <property type="molecule type" value="Genomic_DNA"/>
</dbReference>
<dbReference type="STRING" id="578459.A0A194S750"/>
<dbReference type="InterPro" id="IPR037293">
    <property type="entry name" value="Gal_Oxidase_central_sf"/>
</dbReference>
<gene>
    <name evidence="2" type="ORF">RHOBADRAFT_42705</name>
</gene>
<keyword evidence="3" id="KW-1185">Reference proteome</keyword>
<organism evidence="2 3">
    <name type="scientific">Rhodotorula graminis (strain WP1)</name>
    <dbReference type="NCBI Taxonomy" id="578459"/>
    <lineage>
        <taxon>Eukaryota</taxon>
        <taxon>Fungi</taxon>
        <taxon>Dikarya</taxon>
        <taxon>Basidiomycota</taxon>
        <taxon>Pucciniomycotina</taxon>
        <taxon>Microbotryomycetes</taxon>
        <taxon>Sporidiobolales</taxon>
        <taxon>Sporidiobolaceae</taxon>
        <taxon>Rhodotorula</taxon>
    </lineage>
</organism>
<dbReference type="Proteomes" id="UP000053890">
    <property type="component" value="Unassembled WGS sequence"/>
</dbReference>
<dbReference type="OrthoDB" id="2019572at2759"/>
<dbReference type="PANTHER" id="PTHR32208">
    <property type="entry name" value="SECRETED PROTEIN-RELATED"/>
    <property type="match status" value="1"/>
</dbReference>
<evidence type="ECO:0000259" key="1">
    <source>
        <dbReference type="Pfam" id="PF07250"/>
    </source>
</evidence>
<dbReference type="GeneID" id="28974547"/>
<feature type="domain" description="Glyoxal oxidase N-terminal" evidence="1">
    <location>
        <begin position="3"/>
        <end position="115"/>
    </location>
</feature>
<evidence type="ECO:0000313" key="3">
    <source>
        <dbReference type="Proteomes" id="UP000053890"/>
    </source>
</evidence>
<evidence type="ECO:0000313" key="2">
    <source>
        <dbReference type="EMBL" id="KPV76374.1"/>
    </source>
</evidence>
<dbReference type="Pfam" id="PF07250">
    <property type="entry name" value="Glyoxal_oxid_N"/>
    <property type="match status" value="1"/>
</dbReference>
<reference evidence="2 3" key="1">
    <citation type="journal article" date="2015" name="Front. Microbiol.">
        <title>Genome sequence of the plant growth promoting endophytic yeast Rhodotorula graminis WP1.</title>
        <authorList>
            <person name="Firrincieli A."/>
            <person name="Otillar R."/>
            <person name="Salamov A."/>
            <person name="Schmutz J."/>
            <person name="Khan Z."/>
            <person name="Redman R.S."/>
            <person name="Fleck N.D."/>
            <person name="Lindquist E."/>
            <person name="Grigoriev I.V."/>
            <person name="Doty S.L."/>
        </authorList>
    </citation>
    <scope>NUCLEOTIDE SEQUENCE [LARGE SCALE GENOMIC DNA]</scope>
    <source>
        <strain evidence="2 3">WP1</strain>
    </source>
</reference>
<protein>
    <recommendedName>
        <fullName evidence="1">Glyoxal oxidase N-terminal domain-containing protein</fullName>
    </recommendedName>
</protein>
<sequence>MAMLYDAKKNIERRLKPLRKGVTITYPRSSASVLLPLTTANNFEPEVLFCGGTTANLGINPLQLSAKAPASKQCSRMILNAAGLRKGWQTENMPFPRVMVLVVNGARSGIAGRRQRRARHARVPDRSATTLLPDGRILTAASDLNDGVSTKTYRTRYNIEVLSPPYMSMNRPSFSGQPAKMASKKNYKVRAFIMDLGYSTHGSAISNMLKHTKGSK</sequence>
<dbReference type="RefSeq" id="XP_018272423.1">
    <property type="nucleotide sequence ID" value="XM_018414099.1"/>
</dbReference>
<dbReference type="Gene3D" id="2.130.10.80">
    <property type="entry name" value="Galactose oxidase/kelch, beta-propeller"/>
    <property type="match status" value="1"/>
</dbReference>
<accession>A0A194S750</accession>
<proteinExistence type="predicted"/>
<dbReference type="PANTHER" id="PTHR32208:SF96">
    <property type="entry name" value="GLYOXAL OXIDASE"/>
    <property type="match status" value="1"/>
</dbReference>
<dbReference type="InterPro" id="IPR009880">
    <property type="entry name" value="Glyoxal_oxidase_N"/>
</dbReference>
<name>A0A194S750_RHOGW</name>
<dbReference type="AlphaFoldDB" id="A0A194S750"/>